<dbReference type="PROSITE" id="PS50022">
    <property type="entry name" value="FA58C_3"/>
    <property type="match status" value="3"/>
</dbReference>
<feature type="region of interest" description="Disordered" evidence="9">
    <location>
        <begin position="42"/>
        <end position="79"/>
    </location>
</feature>
<comment type="similarity">
    <text evidence="2">Belongs to the glycosyl hydrolase 81 family.</text>
</comment>
<dbReference type="GO" id="GO:0071555">
    <property type="term" value="P:cell wall organization"/>
    <property type="evidence" value="ECO:0007669"/>
    <property type="project" value="UniProtKB-KW"/>
</dbReference>
<dbReference type="EC" id="3.2.1.39" evidence="3"/>
<keyword evidence="6" id="KW-0326">Glycosidase</keyword>
<evidence type="ECO:0000256" key="2">
    <source>
        <dbReference type="ARBA" id="ARBA00010730"/>
    </source>
</evidence>
<dbReference type="SUPFAM" id="SSF49785">
    <property type="entry name" value="Galactose-binding domain-like"/>
    <property type="match status" value="3"/>
</dbReference>
<dbReference type="Gene3D" id="2.60.120.260">
    <property type="entry name" value="Galactose-binding domain-like"/>
    <property type="match status" value="3"/>
</dbReference>
<feature type="domain" description="F5/8 type C" evidence="10">
    <location>
        <begin position="1675"/>
        <end position="1793"/>
    </location>
</feature>
<dbReference type="InterPro" id="IPR003343">
    <property type="entry name" value="Big_2"/>
</dbReference>
<evidence type="ECO:0000256" key="4">
    <source>
        <dbReference type="ARBA" id="ARBA00022801"/>
    </source>
</evidence>
<dbReference type="PANTHER" id="PTHR31983">
    <property type="entry name" value="ENDO-1,3(4)-BETA-GLUCANASE 1"/>
    <property type="match status" value="1"/>
</dbReference>
<dbReference type="PANTHER" id="PTHR31983:SF0">
    <property type="entry name" value="GLUCAN ENDO-1,3-BETA-D-GLUCOSIDASE 2"/>
    <property type="match status" value="1"/>
</dbReference>
<keyword evidence="8" id="KW-0624">Polysaccharide degradation</keyword>
<evidence type="ECO:0000256" key="7">
    <source>
        <dbReference type="ARBA" id="ARBA00023316"/>
    </source>
</evidence>
<comment type="catalytic activity">
    <reaction evidence="1">
        <text>Hydrolysis of (1-&gt;3)-beta-D-glucosidic linkages in (1-&gt;3)-beta-D-glucans.</text>
        <dbReference type="EC" id="3.2.1.39"/>
    </reaction>
</comment>
<sequence length="1793" mass="187534">MDPTWCPRGSGEQHMRAASTHGRAGAVAALLAVVLAGGAAPAAAAPGTPAPAAPEVTAAPAQDGEPVGAGSVATTPPPEVGEAVQATLDQHLYRDASLADEPVPTNAWWTDLLVSRFSGDLWADPLVVANDASGAVVRYPTRWNADGTAMVLEHPVRVGGLAVPRPDPSDVVLADFEDTLPADWVAEGDAFTAPSTGTSPGQGTVSGFLGKGLLNSYTPEAGDGATGTLTSPEFVVDRVALAALVGGGQHPGAEELRLVVDGEVVASATGENSETLRWVTWDLTPWQGRTAHVEVVDSLPAGWAHVLVDQIVLTDVPEGLPDRFDPAFAADSAVVTGWGDWDVSWRLGTEADPAAPHIDVTAARGVPYVWFEYDGTTPTVTLEPGAVLTDADGAPLTFPVTTDRFVVDQGGTRFGVHAPAGTTFERTGDVVAAAAGTPHLVLSALAADGADLDTMHATAFAVPRDTRMDDAYDSTAGTVTETWSLDTEALEGDGLDTVQGWLPHQYRQAAHDLPFTGTTYATPRGEMRTTVGHGGWSTTFAFTGLTPVAGESAALAGADPEVHAAMVGYLTDYAARTGYGGDTYWGGKDVLQLAEYMLAAKQIGATEPYEALKASLRTALTDWFTYTAGESQHFFTRYGQWRALVGFGESYGSSQFTDNHFHYGYFTAAAAMLALEDPQWAAGYGEVAGLVADQYGNGDRENPDFPYLRTFDVWAGHSYAGGYSSPGGNNQESSSEAIQSWAGLYLLGVALGDAEMQATGAMGYVTERAAVREYWLDVEGDVFADAYAHSTTGILYDSGQAYATYFSGDPAWIYGIQWMPTGPWLNYLGWDADHAATLVDDMLADRPRVVGEDGTRGGNAGRIQMFAKKWWGIGTYGDIDIDQDQQAALEELKSALREVEKHHPGYATAEVAANPFYDATTGTAYVQTAADGSLVFPDAYWTPDTFPAALVPFRYDEAVVDRQPADWDPASPLLAYLVTDFTVDEDVNDALYRFEVAGYEPGRDTDRAADVVSAMGDALGNVVLGMLAQSHPAVYADVIAELARRDDPVATSVSMAGLVYYSGQANLALGTETADRHVDAPLAQVYRDADGAYTYVVRNPTTEQQAYAVYEGGTRVATLDVPAGTQLTHHGDARLTRIAVGQDVTTVAPGTTTTFTATGYDQYGAVVPLPDLTWSVDAGGTVDATGVLHATTVTERATVTARSGDVSAAATVRIDVAPRLSTLAVDPGEVRVEAGTATRFEADGLDQYGDPYPLGALAEDVAWSTTDGTIDADGTLTVPEPGSAAVTATVGDARGTAVVAVVGPAADRRVAATATASSSLGGNVAGNAVDGDPGTRWESEHGVDDVDLTLDLGGRFDLTGTRLVWEGAAASAYALQVADDADGPWTTVRTVSKTDASADDLALDVTARYVRVHGISRLTGYGYSLHEVEVTGTRTAAEITPTRLLLAPDGTTVRAGADVALTAHAFDATGAGGPVAATWSATGAGTVAEDGTVTAGAEPGEVAVTAQVGDLAVSTVVTVAANGDAAPDAPAEPRDVAVGKPVTASSAENDGLRPAAAVDGDPVTRWSSAAADDQWIAVDLGEVVPVDRVELDWERAAAADYRVQVRATADAAWTTVATVTSGGEGTAVHVTEDVRARYVRVLAGGRTTSYGVSLHRFAVFSREGRPTPDLARTGTATSSSDEYAGFAAANAVDGDPGTRWASAWTDEEWLSVDLGRTERVREVTLVWEGAYATTYVVEGRTAGATAWTTLAEVTDGDGGTDVLTVDAAVREVRVRGVQRATPHGYSLYAVEVR</sequence>
<feature type="domain" description="F5/8 type C" evidence="10">
    <location>
        <begin position="1285"/>
        <end position="1433"/>
    </location>
</feature>
<feature type="domain" description="F5/8 type C" evidence="10">
    <location>
        <begin position="1524"/>
        <end position="1662"/>
    </location>
</feature>
<evidence type="ECO:0000256" key="5">
    <source>
        <dbReference type="ARBA" id="ARBA00023277"/>
    </source>
</evidence>
<dbReference type="Proteomes" id="UP000269289">
    <property type="component" value="Unassembled WGS sequence"/>
</dbReference>
<keyword evidence="4" id="KW-0378">Hydrolase</keyword>
<reference evidence="11 12" key="1">
    <citation type="submission" date="2018-10" db="EMBL/GenBank/DDBJ databases">
        <title>Isolation, diversity and antifungal activity of actinobacteria from wheat.</title>
        <authorList>
            <person name="Han C."/>
        </authorList>
    </citation>
    <scope>NUCLEOTIDE SEQUENCE [LARGE SCALE GENOMIC DNA]</scope>
    <source>
        <strain evidence="11 12">NEAU-YY56</strain>
    </source>
</reference>
<dbReference type="PROSITE" id="PS52008">
    <property type="entry name" value="GH81"/>
    <property type="match status" value="1"/>
</dbReference>
<evidence type="ECO:0000256" key="6">
    <source>
        <dbReference type="ARBA" id="ARBA00023295"/>
    </source>
</evidence>
<dbReference type="EMBL" id="RFFI01000061">
    <property type="protein sequence ID" value="RMI09067.1"/>
    <property type="molecule type" value="Genomic_DNA"/>
</dbReference>
<dbReference type="Pfam" id="PF00754">
    <property type="entry name" value="F5_F8_type_C"/>
    <property type="match status" value="3"/>
</dbReference>
<keyword evidence="5" id="KW-0119">Carbohydrate metabolism</keyword>
<accession>A0A3M2J4Q8</accession>
<keyword evidence="7" id="KW-0961">Cell wall biogenesis/degradation</keyword>
<organism evidence="11 12">
    <name type="scientific">Cellulomonas triticagri</name>
    <dbReference type="NCBI Taxonomy" id="2483352"/>
    <lineage>
        <taxon>Bacteria</taxon>
        <taxon>Bacillati</taxon>
        <taxon>Actinomycetota</taxon>
        <taxon>Actinomycetes</taxon>
        <taxon>Micrococcales</taxon>
        <taxon>Cellulomonadaceae</taxon>
        <taxon>Cellulomonas</taxon>
    </lineage>
</organism>
<dbReference type="InterPro" id="IPR008979">
    <property type="entry name" value="Galactose-bd-like_sf"/>
</dbReference>
<dbReference type="Gene3D" id="2.70.98.30">
    <property type="entry name" value="Golgi alpha-mannosidase II, domain 4"/>
    <property type="match status" value="1"/>
</dbReference>
<dbReference type="InterPro" id="IPR040720">
    <property type="entry name" value="GH81_C"/>
</dbReference>
<dbReference type="SMART" id="SM00635">
    <property type="entry name" value="BID_2"/>
    <property type="match status" value="3"/>
</dbReference>
<name>A0A3M2J4Q8_9CELL</name>
<dbReference type="Pfam" id="PF17652">
    <property type="entry name" value="Glyco_hydro81C"/>
    <property type="match status" value="1"/>
</dbReference>
<evidence type="ECO:0000259" key="10">
    <source>
        <dbReference type="PROSITE" id="PS50022"/>
    </source>
</evidence>
<gene>
    <name evidence="11" type="ORF">EBM89_11840</name>
</gene>
<dbReference type="Gene3D" id="2.60.40.1080">
    <property type="match status" value="2"/>
</dbReference>
<dbReference type="InterPro" id="IPR005200">
    <property type="entry name" value="Endo-beta-glucanase"/>
</dbReference>
<comment type="caution">
    <text evidence="11">The sequence shown here is derived from an EMBL/GenBank/DDBJ whole genome shotgun (WGS) entry which is preliminary data.</text>
</comment>
<evidence type="ECO:0000256" key="3">
    <source>
        <dbReference type="ARBA" id="ARBA00012780"/>
    </source>
</evidence>
<evidence type="ECO:0000256" key="1">
    <source>
        <dbReference type="ARBA" id="ARBA00000382"/>
    </source>
</evidence>
<evidence type="ECO:0000256" key="9">
    <source>
        <dbReference type="SAM" id="MobiDB-lite"/>
    </source>
</evidence>
<dbReference type="GO" id="GO:0052861">
    <property type="term" value="F:endo-1,3(4)-beta-glucanase activity"/>
    <property type="evidence" value="ECO:0007669"/>
    <property type="project" value="InterPro"/>
</dbReference>
<protein>
    <recommendedName>
        <fullName evidence="3">glucan endo-1,3-beta-D-glucosidase</fullName>
        <ecNumber evidence="3">3.2.1.39</ecNumber>
    </recommendedName>
</protein>
<dbReference type="InterPro" id="IPR000421">
    <property type="entry name" value="FA58C"/>
</dbReference>
<evidence type="ECO:0000313" key="12">
    <source>
        <dbReference type="Proteomes" id="UP000269289"/>
    </source>
</evidence>
<keyword evidence="12" id="KW-1185">Reference proteome</keyword>
<evidence type="ECO:0000256" key="8">
    <source>
        <dbReference type="ARBA" id="ARBA00023326"/>
    </source>
</evidence>
<proteinExistence type="inferred from homology"/>
<dbReference type="GO" id="GO:0042973">
    <property type="term" value="F:glucan endo-1,3-beta-D-glucosidase activity"/>
    <property type="evidence" value="ECO:0007669"/>
    <property type="project" value="UniProtKB-EC"/>
</dbReference>
<dbReference type="GO" id="GO:0000272">
    <property type="term" value="P:polysaccharide catabolic process"/>
    <property type="evidence" value="ECO:0007669"/>
    <property type="project" value="UniProtKB-KW"/>
</dbReference>
<evidence type="ECO:0000313" key="11">
    <source>
        <dbReference type="EMBL" id="RMI09067.1"/>
    </source>
</evidence>